<name>A0A8T9BQV9_9HELO</name>
<keyword evidence="1 3" id="KW-0732">Signal</keyword>
<evidence type="ECO:0000256" key="3">
    <source>
        <dbReference type="SAM" id="SignalP"/>
    </source>
</evidence>
<protein>
    <submittedName>
        <fullName evidence="4">Allergen Asp f</fullName>
    </submittedName>
</protein>
<dbReference type="CDD" id="cd22191">
    <property type="entry name" value="DPBB_RlpA_EXP_N-like"/>
    <property type="match status" value="1"/>
</dbReference>
<organism evidence="4 5">
    <name type="scientific">Lachnellula suecica</name>
    <dbReference type="NCBI Taxonomy" id="602035"/>
    <lineage>
        <taxon>Eukaryota</taxon>
        <taxon>Fungi</taxon>
        <taxon>Dikarya</taxon>
        <taxon>Ascomycota</taxon>
        <taxon>Pezizomycotina</taxon>
        <taxon>Leotiomycetes</taxon>
        <taxon>Helotiales</taxon>
        <taxon>Lachnaceae</taxon>
        <taxon>Lachnellula</taxon>
    </lineage>
</organism>
<evidence type="ECO:0000256" key="1">
    <source>
        <dbReference type="ARBA" id="ARBA00022729"/>
    </source>
</evidence>
<gene>
    <name evidence="4" type="ORF">LSUE1_G009960</name>
</gene>
<reference evidence="4 5" key="1">
    <citation type="submission" date="2018-05" db="EMBL/GenBank/DDBJ databases">
        <title>Genome sequencing and assembly of the regulated plant pathogen Lachnellula willkommii and related sister species for the development of diagnostic species identification markers.</title>
        <authorList>
            <person name="Giroux E."/>
            <person name="Bilodeau G."/>
        </authorList>
    </citation>
    <scope>NUCLEOTIDE SEQUENCE [LARGE SCALE GENOMIC DNA]</scope>
    <source>
        <strain evidence="4 5">CBS 268.59</strain>
    </source>
</reference>
<evidence type="ECO:0000313" key="4">
    <source>
        <dbReference type="EMBL" id="TVY55033.1"/>
    </source>
</evidence>
<comment type="caution">
    <text evidence="4">The sequence shown here is derived from an EMBL/GenBank/DDBJ whole genome shotgun (WGS) entry which is preliminary data.</text>
</comment>
<feature type="compositionally biased region" description="Low complexity" evidence="2">
    <location>
        <begin position="170"/>
        <end position="186"/>
    </location>
</feature>
<feature type="signal peptide" evidence="3">
    <location>
        <begin position="1"/>
        <end position="18"/>
    </location>
</feature>
<dbReference type="SUPFAM" id="SSF50685">
    <property type="entry name" value="Barwin-like endoglucanases"/>
    <property type="match status" value="1"/>
</dbReference>
<sequence length="330" mass="33002">MKSTTFAIASLLASVAIAQPHRQHKHQAKHAKRDVVLVTDWVSVTETVGYTTTVWVEAGDSPATEAPASSSASSSTASVASSAASVSSSATAVAAQFHEAPASSSSSVYVAPAPSPSSSSVYVAPAPSSTYVAPAPSVAQAVSVAEVQTPTSVYVAPTTTAAPVYTAPTTTSAAAQPTTSAASSSGGSTGGCSAGSPCEGDFTYYEAGLGACGITNDGSTDKIVALSHLLMGTQSNGNPYCGKTITVEYKGKTTTATVTDKCMGCAIDAIDLSNAAYEELADLSLGRDTATCRQSTSTSFIFTAGGEQAGIDRISKSHVMGVPGAQNNLA</sequence>
<dbReference type="OrthoDB" id="623670at2759"/>
<dbReference type="InterPro" id="IPR051477">
    <property type="entry name" value="Expansin_CellWall"/>
</dbReference>
<feature type="region of interest" description="Disordered" evidence="2">
    <location>
        <begin position="170"/>
        <end position="190"/>
    </location>
</feature>
<dbReference type="PANTHER" id="PTHR31836">
    <property type="match status" value="1"/>
</dbReference>
<dbReference type="Gene3D" id="2.40.40.10">
    <property type="entry name" value="RlpA-like domain"/>
    <property type="match status" value="1"/>
</dbReference>
<evidence type="ECO:0000313" key="5">
    <source>
        <dbReference type="Proteomes" id="UP000469558"/>
    </source>
</evidence>
<evidence type="ECO:0000256" key="2">
    <source>
        <dbReference type="SAM" id="MobiDB-lite"/>
    </source>
</evidence>
<feature type="chain" id="PRO_5035795937" evidence="3">
    <location>
        <begin position="19"/>
        <end position="330"/>
    </location>
</feature>
<dbReference type="EMBL" id="QGMK01002959">
    <property type="protein sequence ID" value="TVY55033.1"/>
    <property type="molecule type" value="Genomic_DNA"/>
</dbReference>
<keyword evidence="5" id="KW-1185">Reference proteome</keyword>
<dbReference type="Proteomes" id="UP000469558">
    <property type="component" value="Unassembled WGS sequence"/>
</dbReference>
<dbReference type="PANTHER" id="PTHR31836:SF28">
    <property type="entry name" value="SRCR DOMAIN-CONTAINING PROTEIN-RELATED"/>
    <property type="match status" value="1"/>
</dbReference>
<dbReference type="AlphaFoldDB" id="A0A8T9BQV9"/>
<accession>A0A8T9BQV9</accession>
<proteinExistence type="predicted"/>
<dbReference type="InterPro" id="IPR036908">
    <property type="entry name" value="RlpA-like_sf"/>
</dbReference>